<name>A0A9P4J517_9PEZI</name>
<accession>A0A9P4J517</accession>
<comment type="caution">
    <text evidence="2">The sequence shown here is derived from an EMBL/GenBank/DDBJ whole genome shotgun (WGS) entry which is preliminary data.</text>
</comment>
<evidence type="ECO:0000313" key="3">
    <source>
        <dbReference type="Proteomes" id="UP000799439"/>
    </source>
</evidence>
<dbReference type="PANTHER" id="PTHR28630">
    <property type="match status" value="1"/>
</dbReference>
<proteinExistence type="predicted"/>
<dbReference type="InterPro" id="IPR032801">
    <property type="entry name" value="PXL2A/B/C"/>
</dbReference>
<dbReference type="InterPro" id="IPR036249">
    <property type="entry name" value="Thioredoxin-like_sf"/>
</dbReference>
<dbReference type="EMBL" id="ML996082">
    <property type="protein sequence ID" value="KAF2155557.1"/>
    <property type="molecule type" value="Genomic_DNA"/>
</dbReference>
<dbReference type="SUPFAM" id="SSF52833">
    <property type="entry name" value="Thioredoxin-like"/>
    <property type="match status" value="1"/>
</dbReference>
<evidence type="ECO:0000313" key="2">
    <source>
        <dbReference type="EMBL" id="KAF2155557.1"/>
    </source>
</evidence>
<keyword evidence="3" id="KW-1185">Reference proteome</keyword>
<reference evidence="2" key="1">
    <citation type="journal article" date="2020" name="Stud. Mycol.">
        <title>101 Dothideomycetes genomes: a test case for predicting lifestyles and emergence of pathogens.</title>
        <authorList>
            <person name="Haridas S."/>
            <person name="Albert R."/>
            <person name="Binder M."/>
            <person name="Bloem J."/>
            <person name="Labutti K."/>
            <person name="Salamov A."/>
            <person name="Andreopoulos B."/>
            <person name="Baker S."/>
            <person name="Barry K."/>
            <person name="Bills G."/>
            <person name="Bluhm B."/>
            <person name="Cannon C."/>
            <person name="Castanera R."/>
            <person name="Culley D."/>
            <person name="Daum C."/>
            <person name="Ezra D."/>
            <person name="Gonzalez J."/>
            <person name="Henrissat B."/>
            <person name="Kuo A."/>
            <person name="Liang C."/>
            <person name="Lipzen A."/>
            <person name="Lutzoni F."/>
            <person name="Magnuson J."/>
            <person name="Mondo S."/>
            <person name="Nolan M."/>
            <person name="Ohm R."/>
            <person name="Pangilinan J."/>
            <person name="Park H.-J."/>
            <person name="Ramirez L."/>
            <person name="Alfaro M."/>
            <person name="Sun H."/>
            <person name="Tritt A."/>
            <person name="Yoshinaga Y."/>
            <person name="Zwiers L.-H."/>
            <person name="Turgeon B."/>
            <person name="Goodwin S."/>
            <person name="Spatafora J."/>
            <person name="Crous P."/>
            <person name="Grigoriev I."/>
        </authorList>
    </citation>
    <scope>NUCLEOTIDE SEQUENCE</scope>
    <source>
        <strain evidence="2">CBS 260.36</strain>
    </source>
</reference>
<gene>
    <name evidence="2" type="ORF">K461DRAFT_265105</name>
</gene>
<protein>
    <recommendedName>
        <fullName evidence="4">Thioredoxin domain-containing protein</fullName>
    </recommendedName>
</protein>
<dbReference type="PANTHER" id="PTHR28630:SF3">
    <property type="entry name" value="PEROXIREDOXIN-LIKE 2C"/>
    <property type="match status" value="1"/>
</dbReference>
<evidence type="ECO:0000256" key="1">
    <source>
        <dbReference type="SAM" id="MobiDB-lite"/>
    </source>
</evidence>
<sequence length="210" mass="22797">MAWLPSKDNSVTTDTKSALPSDSTVEKLNNLEVKSEDGSSVKFSSLVNDSAHPRVLTVFIRHFFCGFCESYIRALTKDLPPATLASLSPPTKLVLIGCGDPSLIASYKKRTACPYDLYADPTRATYDALGFANTLANTGKPDYADKSFASTVWSSFTTNLMAGSKIFSGGKTSQNGGELIWVDGKLTFIYRMASTVDHMSIPDLKKQLEA</sequence>
<dbReference type="OrthoDB" id="40334at2759"/>
<dbReference type="AlphaFoldDB" id="A0A9P4J517"/>
<organism evidence="2 3">
    <name type="scientific">Myriangium duriaei CBS 260.36</name>
    <dbReference type="NCBI Taxonomy" id="1168546"/>
    <lineage>
        <taxon>Eukaryota</taxon>
        <taxon>Fungi</taxon>
        <taxon>Dikarya</taxon>
        <taxon>Ascomycota</taxon>
        <taxon>Pezizomycotina</taxon>
        <taxon>Dothideomycetes</taxon>
        <taxon>Dothideomycetidae</taxon>
        <taxon>Myriangiales</taxon>
        <taxon>Myriangiaceae</taxon>
        <taxon>Myriangium</taxon>
    </lineage>
</organism>
<dbReference type="Proteomes" id="UP000799439">
    <property type="component" value="Unassembled WGS sequence"/>
</dbReference>
<dbReference type="Pfam" id="PF13911">
    <property type="entry name" value="AhpC-TSA_2"/>
    <property type="match status" value="1"/>
</dbReference>
<dbReference type="CDD" id="cd02970">
    <property type="entry name" value="PRX_like2"/>
    <property type="match status" value="1"/>
</dbReference>
<evidence type="ECO:0008006" key="4">
    <source>
        <dbReference type="Google" id="ProtNLM"/>
    </source>
</evidence>
<feature type="region of interest" description="Disordered" evidence="1">
    <location>
        <begin position="1"/>
        <end position="21"/>
    </location>
</feature>
<dbReference type="Gene3D" id="3.40.30.10">
    <property type="entry name" value="Glutaredoxin"/>
    <property type="match status" value="1"/>
</dbReference>
<feature type="compositionally biased region" description="Polar residues" evidence="1">
    <location>
        <begin position="7"/>
        <end position="21"/>
    </location>
</feature>